<protein>
    <recommendedName>
        <fullName evidence="8">Endolytic murein transglycosylase</fullName>
    </recommendedName>
</protein>
<sequence>MGERTVTTVCCRKTAILFGLTIYVALRLVTGALVAVLDTPYSAHGAVVTDVTIEPGQSAGEVGLDLQEKGLIRSARSLRLWMRWNKTAGAIHAGRYRFEGAVSIREVAALIVEGRVLLSEITVIEGFTRWQVAEVLSRAGFGSYEEAWEATGNAALVSDLDAEAKDLEGYLFPDTYYVSRQMKPAAIVEMMVDRFRLAWVAPTGAQAEKLSLSVRDAVIIASLIEAETGKPDERGLVSGVYHNRLERRMLLQCDPTLLYALRLEGRTDRDIRRGDFDNESRYNTYRFVGLPPGPVGNPGEASIVAALYPTETDYLYFVGRNDGSHAFSRTLQEHNANVSRYQR</sequence>
<dbReference type="HAMAP" id="MF_02065">
    <property type="entry name" value="MltG"/>
    <property type="match status" value="1"/>
</dbReference>
<keyword evidence="1" id="KW-1003">Cell membrane</keyword>
<dbReference type="NCBIfam" id="TIGR00247">
    <property type="entry name" value="endolytic transglycosylase MltG"/>
    <property type="match status" value="1"/>
</dbReference>
<keyword evidence="6" id="KW-0961">Cell wall biogenesis/degradation</keyword>
<keyword evidence="2" id="KW-0812">Transmembrane</keyword>
<keyword evidence="3" id="KW-1133">Transmembrane helix</keyword>
<accession>A0A382A809</accession>
<evidence type="ECO:0000313" key="7">
    <source>
        <dbReference type="EMBL" id="SVA97509.1"/>
    </source>
</evidence>
<keyword evidence="4" id="KW-0472">Membrane</keyword>
<evidence type="ECO:0000256" key="5">
    <source>
        <dbReference type="ARBA" id="ARBA00023239"/>
    </source>
</evidence>
<organism evidence="7">
    <name type="scientific">marine metagenome</name>
    <dbReference type="NCBI Taxonomy" id="408172"/>
    <lineage>
        <taxon>unclassified sequences</taxon>
        <taxon>metagenomes</taxon>
        <taxon>ecological metagenomes</taxon>
    </lineage>
</organism>
<name>A0A382A809_9ZZZZ</name>
<dbReference type="GO" id="GO:0071555">
    <property type="term" value="P:cell wall organization"/>
    <property type="evidence" value="ECO:0007669"/>
    <property type="project" value="UniProtKB-KW"/>
</dbReference>
<dbReference type="Gene3D" id="3.30.1490.480">
    <property type="entry name" value="Endolytic murein transglycosylase"/>
    <property type="match status" value="1"/>
</dbReference>
<dbReference type="PANTHER" id="PTHR30518">
    <property type="entry name" value="ENDOLYTIC MUREIN TRANSGLYCOSYLASE"/>
    <property type="match status" value="1"/>
</dbReference>
<gene>
    <name evidence="7" type="ORF">METZ01_LOCUS150363</name>
</gene>
<dbReference type="Pfam" id="PF02618">
    <property type="entry name" value="YceG"/>
    <property type="match status" value="1"/>
</dbReference>
<proteinExistence type="inferred from homology"/>
<evidence type="ECO:0000256" key="3">
    <source>
        <dbReference type="ARBA" id="ARBA00022989"/>
    </source>
</evidence>
<dbReference type="GO" id="GO:0016829">
    <property type="term" value="F:lyase activity"/>
    <property type="evidence" value="ECO:0007669"/>
    <property type="project" value="UniProtKB-KW"/>
</dbReference>
<keyword evidence="5" id="KW-0456">Lyase</keyword>
<evidence type="ECO:0000256" key="6">
    <source>
        <dbReference type="ARBA" id="ARBA00023316"/>
    </source>
</evidence>
<dbReference type="PANTHER" id="PTHR30518:SF2">
    <property type="entry name" value="ENDOLYTIC MUREIN TRANSGLYCOSYLASE"/>
    <property type="match status" value="1"/>
</dbReference>
<evidence type="ECO:0000256" key="2">
    <source>
        <dbReference type="ARBA" id="ARBA00022692"/>
    </source>
</evidence>
<dbReference type="Gene3D" id="3.30.160.60">
    <property type="entry name" value="Classic Zinc Finger"/>
    <property type="match status" value="1"/>
</dbReference>
<dbReference type="CDD" id="cd08010">
    <property type="entry name" value="MltG_like"/>
    <property type="match status" value="1"/>
</dbReference>
<reference evidence="7" key="1">
    <citation type="submission" date="2018-05" db="EMBL/GenBank/DDBJ databases">
        <authorList>
            <person name="Lanie J.A."/>
            <person name="Ng W.-L."/>
            <person name="Kazmierczak K.M."/>
            <person name="Andrzejewski T.M."/>
            <person name="Davidsen T.M."/>
            <person name="Wayne K.J."/>
            <person name="Tettelin H."/>
            <person name="Glass J.I."/>
            <person name="Rusch D."/>
            <person name="Podicherti R."/>
            <person name="Tsui H.-C.T."/>
            <person name="Winkler M.E."/>
        </authorList>
    </citation>
    <scope>NUCLEOTIDE SEQUENCE</scope>
</reference>
<dbReference type="AlphaFoldDB" id="A0A382A809"/>
<dbReference type="InterPro" id="IPR003770">
    <property type="entry name" value="MLTG-like"/>
</dbReference>
<evidence type="ECO:0008006" key="8">
    <source>
        <dbReference type="Google" id="ProtNLM"/>
    </source>
</evidence>
<dbReference type="EMBL" id="UINC01024244">
    <property type="protein sequence ID" value="SVA97509.1"/>
    <property type="molecule type" value="Genomic_DNA"/>
</dbReference>
<evidence type="ECO:0000256" key="1">
    <source>
        <dbReference type="ARBA" id="ARBA00022475"/>
    </source>
</evidence>
<evidence type="ECO:0000256" key="4">
    <source>
        <dbReference type="ARBA" id="ARBA00023136"/>
    </source>
</evidence>